<dbReference type="InterPro" id="IPR015867">
    <property type="entry name" value="N-reg_PII/ATP_PRibTrfase_C"/>
</dbReference>
<evidence type="ECO:0000256" key="2">
    <source>
        <dbReference type="RuleBase" id="RU003936"/>
    </source>
</evidence>
<comment type="caution">
    <text evidence="3">The sequence shown here is derived from an EMBL/GenBank/DDBJ whole genome shotgun (WGS) entry which is preliminary data.</text>
</comment>
<dbReference type="OrthoDB" id="9802729at2"/>
<dbReference type="GO" id="GO:0030234">
    <property type="term" value="F:enzyme regulator activity"/>
    <property type="evidence" value="ECO:0007669"/>
    <property type="project" value="InterPro"/>
</dbReference>
<comment type="similarity">
    <text evidence="2">Belongs to the P(II) protein family.</text>
</comment>
<dbReference type="Gene3D" id="3.30.70.120">
    <property type="match status" value="1"/>
</dbReference>
<dbReference type="InterPro" id="IPR017918">
    <property type="entry name" value="N-reg_PII_CS"/>
</dbReference>
<dbReference type="PRINTS" id="PR00340">
    <property type="entry name" value="PIIGLNB"/>
</dbReference>
<dbReference type="PROSITE" id="PS00638">
    <property type="entry name" value="PII_GLNB_CTER"/>
    <property type="match status" value="1"/>
</dbReference>
<feature type="modified residue" description="O-UMP-tyrosine" evidence="1">
    <location>
        <position position="51"/>
    </location>
</feature>
<dbReference type="RefSeq" id="WP_069701044.1">
    <property type="nucleotide sequence ID" value="NZ_MJAT01000002.1"/>
</dbReference>
<dbReference type="AlphaFoldDB" id="A0A1E5L9E3"/>
<dbReference type="PANTHER" id="PTHR30115:SF11">
    <property type="entry name" value="NITROGEN REGULATORY PROTEIN P-II HOMOLOG"/>
    <property type="match status" value="1"/>
</dbReference>
<gene>
    <name evidence="3" type="ORF">BHU72_10550</name>
</gene>
<evidence type="ECO:0000256" key="1">
    <source>
        <dbReference type="PIRSR" id="PIRSR602187-50"/>
    </source>
</evidence>
<dbReference type="SUPFAM" id="SSF54913">
    <property type="entry name" value="GlnB-like"/>
    <property type="match status" value="1"/>
</dbReference>
<evidence type="ECO:0000313" key="3">
    <source>
        <dbReference type="EMBL" id="OEH86678.1"/>
    </source>
</evidence>
<dbReference type="EMBL" id="MJAT01000002">
    <property type="protein sequence ID" value="OEH86678.1"/>
    <property type="molecule type" value="Genomic_DNA"/>
</dbReference>
<dbReference type="PROSITE" id="PS51343">
    <property type="entry name" value="PII_GLNB_DOM"/>
    <property type="match status" value="1"/>
</dbReference>
<sequence length="112" mass="12337">MKKIEAIIRPEQFPELHKELHAAGIKGLTVSEVAGYGLQKGKTGVYRGNFYDVSLLPKIKVELVVGNDTYEDIVKLIQKNCSTGKVGDGKIFIYSLDNVVRIRTGDEGETAI</sequence>
<keyword evidence="1" id="KW-0597">Phosphoprotein</keyword>
<dbReference type="SMART" id="SM00938">
    <property type="entry name" value="P-II"/>
    <property type="match status" value="1"/>
</dbReference>
<protein>
    <submittedName>
        <fullName evidence="3">Transcriptional regulator</fullName>
    </submittedName>
</protein>
<dbReference type="GO" id="GO:0005829">
    <property type="term" value="C:cytosol"/>
    <property type="evidence" value="ECO:0007669"/>
    <property type="project" value="TreeGrafter"/>
</dbReference>
<dbReference type="Pfam" id="PF00543">
    <property type="entry name" value="P-II"/>
    <property type="match status" value="1"/>
</dbReference>
<dbReference type="GO" id="GO:0006808">
    <property type="term" value="P:regulation of nitrogen utilization"/>
    <property type="evidence" value="ECO:0007669"/>
    <property type="project" value="InterPro"/>
</dbReference>
<keyword evidence="4" id="KW-1185">Reference proteome</keyword>
<evidence type="ECO:0000313" key="4">
    <source>
        <dbReference type="Proteomes" id="UP000095255"/>
    </source>
</evidence>
<dbReference type="PANTHER" id="PTHR30115">
    <property type="entry name" value="NITROGEN REGULATORY PROTEIN P-II"/>
    <property type="match status" value="1"/>
</dbReference>
<accession>A0A1E5L9E3</accession>
<dbReference type="InterPro" id="IPR002187">
    <property type="entry name" value="N-reg_PII"/>
</dbReference>
<dbReference type="GO" id="GO:0005524">
    <property type="term" value="F:ATP binding"/>
    <property type="evidence" value="ECO:0007669"/>
    <property type="project" value="TreeGrafter"/>
</dbReference>
<proteinExistence type="inferred from homology"/>
<reference evidence="3 4" key="1">
    <citation type="submission" date="2016-09" db="EMBL/GenBank/DDBJ databases">
        <title>Desulfuribacillus arsenicus sp. nov., an obligately anaerobic, dissimilatory arsenic- and antimonate-reducing bacterium isolated from anoxic sediments.</title>
        <authorList>
            <person name="Abin C.A."/>
            <person name="Hollibaugh J.T."/>
        </authorList>
    </citation>
    <scope>NUCLEOTIDE SEQUENCE [LARGE SCALE GENOMIC DNA]</scope>
    <source>
        <strain evidence="3 4">MLFW-2</strain>
    </source>
</reference>
<dbReference type="Proteomes" id="UP000095255">
    <property type="component" value="Unassembled WGS sequence"/>
</dbReference>
<name>A0A1E5L9E3_9FIRM</name>
<dbReference type="STRING" id="1390249.BHU72_10550"/>
<organism evidence="3 4">
    <name type="scientific">Desulfuribacillus stibiiarsenatis</name>
    <dbReference type="NCBI Taxonomy" id="1390249"/>
    <lineage>
        <taxon>Bacteria</taxon>
        <taxon>Bacillati</taxon>
        <taxon>Bacillota</taxon>
        <taxon>Desulfuribacillia</taxon>
        <taxon>Desulfuribacillales</taxon>
        <taxon>Desulfuribacillaceae</taxon>
        <taxon>Desulfuribacillus</taxon>
    </lineage>
</organism>
<dbReference type="InterPro" id="IPR011322">
    <property type="entry name" value="N-reg_PII-like_a/b"/>
</dbReference>